<accession>A0A1T4JQP9</accession>
<dbReference type="PANTHER" id="PTHR30203:SF24">
    <property type="entry name" value="BLR4935 PROTEIN"/>
    <property type="match status" value="1"/>
</dbReference>
<dbReference type="PANTHER" id="PTHR30203">
    <property type="entry name" value="OUTER MEMBRANE CATION EFFLUX PROTEIN"/>
    <property type="match status" value="1"/>
</dbReference>
<dbReference type="Pfam" id="PF02321">
    <property type="entry name" value="OEP"/>
    <property type="match status" value="1"/>
</dbReference>
<dbReference type="EMBL" id="FUWL01000003">
    <property type="protein sequence ID" value="SJZ32451.1"/>
    <property type="molecule type" value="Genomic_DNA"/>
</dbReference>
<proteinExistence type="inferred from homology"/>
<dbReference type="RefSeq" id="WP_025836839.1">
    <property type="nucleotide sequence ID" value="NZ_FUWL01000003.1"/>
</dbReference>
<gene>
    <name evidence="2" type="ORF">SAMN02745205_00284</name>
</gene>
<evidence type="ECO:0000313" key="2">
    <source>
        <dbReference type="EMBL" id="SJZ32451.1"/>
    </source>
</evidence>
<name>A0A1T4JQP9_PORCN</name>
<dbReference type="SUPFAM" id="SSF56954">
    <property type="entry name" value="Outer membrane efflux proteins (OEP)"/>
    <property type="match status" value="1"/>
</dbReference>
<sequence length="392" mass="44663">MRTILSFILSLTLPLSICAQSDIDRVLKVIEQNNTTLKSLRETAEADKLANKTEIYLSNPEVEYGHHWGKPTEIGNRTALNVTQTFDIATLTGMKSRLARDKNTLIDRQYRSDRMAILLEAKQTCIDLIYCNALREELSMRLRHAELIADGYKSRMEKGDANIIEYNKVRLNVTRAQNELRLIEIERQTLLLRLRRLNGDIDISFGLTTYPATMLPTDFDTWYSHIETTDPTLAHARQEIEVSKRQLSLTKAMGLPSFSAGYASEKVGQEDFKGISVGITIPLWENKNKVRHAKASIRAAEARANDTRREVYNRLKSLYNRTAGLRDIAHSYRNTLSQANNADLLKKAHDAGELSLLDYILEIGIYYDTVNQMLTAEKDYQKALAELYATEL</sequence>
<evidence type="ECO:0000256" key="1">
    <source>
        <dbReference type="ARBA" id="ARBA00007613"/>
    </source>
</evidence>
<evidence type="ECO:0000313" key="3">
    <source>
        <dbReference type="Proteomes" id="UP000189956"/>
    </source>
</evidence>
<reference evidence="2 3" key="1">
    <citation type="submission" date="2017-02" db="EMBL/GenBank/DDBJ databases">
        <authorList>
            <person name="Peterson S.W."/>
        </authorList>
    </citation>
    <scope>NUCLEOTIDE SEQUENCE [LARGE SCALE GENOMIC DNA]</scope>
    <source>
        <strain evidence="2 3">ATCC 700135</strain>
    </source>
</reference>
<dbReference type="GO" id="GO:0015562">
    <property type="term" value="F:efflux transmembrane transporter activity"/>
    <property type="evidence" value="ECO:0007669"/>
    <property type="project" value="InterPro"/>
</dbReference>
<comment type="similarity">
    <text evidence="1">Belongs to the outer membrane factor (OMF) (TC 1.B.17) family.</text>
</comment>
<dbReference type="InterPro" id="IPR010131">
    <property type="entry name" value="MdtP/NodT-like"/>
</dbReference>
<dbReference type="AlphaFoldDB" id="A0A1T4JQP9"/>
<dbReference type="Proteomes" id="UP000189956">
    <property type="component" value="Unassembled WGS sequence"/>
</dbReference>
<dbReference type="InterPro" id="IPR003423">
    <property type="entry name" value="OMP_efflux"/>
</dbReference>
<protein>
    <submittedName>
        <fullName evidence="2">Outer membrane protein TolC</fullName>
    </submittedName>
</protein>
<organism evidence="2 3">
    <name type="scientific">Porphyromonas cangingivalis</name>
    <dbReference type="NCBI Taxonomy" id="36874"/>
    <lineage>
        <taxon>Bacteria</taxon>
        <taxon>Pseudomonadati</taxon>
        <taxon>Bacteroidota</taxon>
        <taxon>Bacteroidia</taxon>
        <taxon>Bacteroidales</taxon>
        <taxon>Porphyromonadaceae</taxon>
        <taxon>Porphyromonas</taxon>
    </lineage>
</organism>
<dbReference type="Gene3D" id="1.20.1600.10">
    <property type="entry name" value="Outer membrane efflux proteins (OEP)"/>
    <property type="match status" value="1"/>
</dbReference>